<feature type="transmembrane region" description="Helical" evidence="1">
    <location>
        <begin position="82"/>
        <end position="99"/>
    </location>
</feature>
<keyword evidence="3" id="KW-1185">Reference proteome</keyword>
<keyword evidence="1" id="KW-0472">Membrane</keyword>
<dbReference type="EMBL" id="GL732559">
    <property type="protein sequence ID" value="EFX77984.1"/>
    <property type="molecule type" value="Genomic_DNA"/>
</dbReference>
<dbReference type="Proteomes" id="UP000000305">
    <property type="component" value="Unassembled WGS sequence"/>
</dbReference>
<keyword evidence="1" id="KW-0812">Transmembrane</keyword>
<reference evidence="2 3" key="1">
    <citation type="journal article" date="2011" name="Science">
        <title>The ecoresponsive genome of Daphnia pulex.</title>
        <authorList>
            <person name="Colbourne J.K."/>
            <person name="Pfrender M.E."/>
            <person name="Gilbert D."/>
            <person name="Thomas W.K."/>
            <person name="Tucker A."/>
            <person name="Oakley T.H."/>
            <person name="Tokishita S."/>
            <person name="Aerts A."/>
            <person name="Arnold G.J."/>
            <person name="Basu M.K."/>
            <person name="Bauer D.J."/>
            <person name="Caceres C.E."/>
            <person name="Carmel L."/>
            <person name="Casola C."/>
            <person name="Choi J.H."/>
            <person name="Detter J.C."/>
            <person name="Dong Q."/>
            <person name="Dusheyko S."/>
            <person name="Eads B.D."/>
            <person name="Frohlich T."/>
            <person name="Geiler-Samerotte K.A."/>
            <person name="Gerlach D."/>
            <person name="Hatcher P."/>
            <person name="Jogdeo S."/>
            <person name="Krijgsveld J."/>
            <person name="Kriventseva E.V."/>
            <person name="Kultz D."/>
            <person name="Laforsch C."/>
            <person name="Lindquist E."/>
            <person name="Lopez J."/>
            <person name="Manak J.R."/>
            <person name="Muller J."/>
            <person name="Pangilinan J."/>
            <person name="Patwardhan R.P."/>
            <person name="Pitluck S."/>
            <person name="Pritham E.J."/>
            <person name="Rechtsteiner A."/>
            <person name="Rho M."/>
            <person name="Rogozin I.B."/>
            <person name="Sakarya O."/>
            <person name="Salamov A."/>
            <person name="Schaack S."/>
            <person name="Shapiro H."/>
            <person name="Shiga Y."/>
            <person name="Skalitzky C."/>
            <person name="Smith Z."/>
            <person name="Souvorov A."/>
            <person name="Sung W."/>
            <person name="Tang Z."/>
            <person name="Tsuchiya D."/>
            <person name="Tu H."/>
            <person name="Vos H."/>
            <person name="Wang M."/>
            <person name="Wolf Y.I."/>
            <person name="Yamagata H."/>
            <person name="Yamada T."/>
            <person name="Ye Y."/>
            <person name="Shaw J.R."/>
            <person name="Andrews J."/>
            <person name="Crease T.J."/>
            <person name="Tang H."/>
            <person name="Lucas S.M."/>
            <person name="Robertson H.M."/>
            <person name="Bork P."/>
            <person name="Koonin E.V."/>
            <person name="Zdobnov E.M."/>
            <person name="Grigoriev I.V."/>
            <person name="Lynch M."/>
            <person name="Boore J.L."/>
        </authorList>
    </citation>
    <scope>NUCLEOTIDE SEQUENCE [LARGE SCALE GENOMIC DNA]</scope>
</reference>
<dbReference type="KEGG" id="dpx:DAPPUDRAFT_305275"/>
<evidence type="ECO:0000313" key="3">
    <source>
        <dbReference type="Proteomes" id="UP000000305"/>
    </source>
</evidence>
<proteinExistence type="predicted"/>
<sequence>MLYITPSVCYFFLLANGLSFLCIYPVYLLYSSSLRLQSSPPPPISLFHLPLCPFHLYIFPVEFGGETHKSCWANDLLDGSTMLHLVHYVYVCSLVYYYIDEGANKKENLSVKV</sequence>
<dbReference type="InParanoid" id="E9GRB8"/>
<organism evidence="2 3">
    <name type="scientific">Daphnia pulex</name>
    <name type="common">Water flea</name>
    <dbReference type="NCBI Taxonomy" id="6669"/>
    <lineage>
        <taxon>Eukaryota</taxon>
        <taxon>Metazoa</taxon>
        <taxon>Ecdysozoa</taxon>
        <taxon>Arthropoda</taxon>
        <taxon>Crustacea</taxon>
        <taxon>Branchiopoda</taxon>
        <taxon>Diplostraca</taxon>
        <taxon>Cladocera</taxon>
        <taxon>Anomopoda</taxon>
        <taxon>Daphniidae</taxon>
        <taxon>Daphnia</taxon>
    </lineage>
</organism>
<dbReference type="HOGENOM" id="CLU_2135977_0_0_1"/>
<evidence type="ECO:0000256" key="1">
    <source>
        <dbReference type="SAM" id="Phobius"/>
    </source>
</evidence>
<evidence type="ECO:0000313" key="2">
    <source>
        <dbReference type="EMBL" id="EFX77984.1"/>
    </source>
</evidence>
<name>E9GRB8_DAPPU</name>
<feature type="transmembrane region" description="Helical" evidence="1">
    <location>
        <begin position="7"/>
        <end position="30"/>
    </location>
</feature>
<dbReference type="AlphaFoldDB" id="E9GRB8"/>
<keyword evidence="1" id="KW-1133">Transmembrane helix</keyword>
<accession>E9GRB8</accession>
<protein>
    <submittedName>
        <fullName evidence="2">Uncharacterized protein</fullName>
    </submittedName>
</protein>
<gene>
    <name evidence="2" type="ORF">DAPPUDRAFT_305275</name>
</gene>